<keyword evidence="1" id="KW-0732">Signal</keyword>
<comment type="caution">
    <text evidence="2">The sequence shown here is derived from an EMBL/GenBank/DDBJ whole genome shotgun (WGS) entry which is preliminary data.</text>
</comment>
<evidence type="ECO:0000256" key="1">
    <source>
        <dbReference type="SAM" id="SignalP"/>
    </source>
</evidence>
<dbReference type="Pfam" id="PF14352">
    <property type="entry name" value="DUF4402"/>
    <property type="match status" value="1"/>
</dbReference>
<dbReference type="Proteomes" id="UP000641025">
    <property type="component" value="Unassembled WGS sequence"/>
</dbReference>
<sequence length="175" mass="17049">MKTLPKILVVAGCAALAWSAGTGVSQAATMATPTSAIVVMPITITKDADLSFGKFMSGSSGGSVAVDKDNKQTVGGGVTTTAAFGGTATAAAFQISGEQGGTYAVTLPATVTLTDGGTNTMTAGSFTTTINGALGSTGTFGPAADILKIGATLTVAASQASGNYTGSFNVDVDYN</sequence>
<gene>
    <name evidence="2" type="ORF">JFN90_02285</name>
</gene>
<protein>
    <submittedName>
        <fullName evidence="2">DUF4402 domain-containing protein</fullName>
    </submittedName>
</protein>
<feature type="chain" id="PRO_5047014353" evidence="1">
    <location>
        <begin position="28"/>
        <end position="175"/>
    </location>
</feature>
<dbReference type="EMBL" id="JAEMHK010000001">
    <property type="protein sequence ID" value="MBJ6798959.1"/>
    <property type="molecule type" value="Genomic_DNA"/>
</dbReference>
<dbReference type="InterPro" id="IPR025514">
    <property type="entry name" value="DUF4402"/>
</dbReference>
<accession>A0ABS0YLW1</accession>
<name>A0ABS0YLW1_9BACT</name>
<evidence type="ECO:0000313" key="3">
    <source>
        <dbReference type="Proteomes" id="UP000641025"/>
    </source>
</evidence>
<organism evidence="2 3">
    <name type="scientific">Geomonas propionica</name>
    <dbReference type="NCBI Taxonomy" id="2798582"/>
    <lineage>
        <taxon>Bacteria</taxon>
        <taxon>Pseudomonadati</taxon>
        <taxon>Thermodesulfobacteriota</taxon>
        <taxon>Desulfuromonadia</taxon>
        <taxon>Geobacterales</taxon>
        <taxon>Geobacteraceae</taxon>
        <taxon>Geomonas</taxon>
    </lineage>
</organism>
<evidence type="ECO:0000313" key="2">
    <source>
        <dbReference type="EMBL" id="MBJ6798959.1"/>
    </source>
</evidence>
<keyword evidence="3" id="KW-1185">Reference proteome</keyword>
<dbReference type="RefSeq" id="WP_199393475.1">
    <property type="nucleotide sequence ID" value="NZ_JAEMHK010000001.1"/>
</dbReference>
<reference evidence="2 3" key="1">
    <citation type="submission" date="2020-12" db="EMBL/GenBank/DDBJ databases">
        <title>Geomonas sp. Red259, isolated from paddy soil.</title>
        <authorList>
            <person name="Xu Z."/>
            <person name="Zhang Z."/>
            <person name="Masuda Y."/>
            <person name="Itoh H."/>
            <person name="Senoo K."/>
        </authorList>
    </citation>
    <scope>NUCLEOTIDE SEQUENCE [LARGE SCALE GENOMIC DNA]</scope>
    <source>
        <strain evidence="2 3">Red259</strain>
    </source>
</reference>
<proteinExistence type="predicted"/>
<feature type="signal peptide" evidence="1">
    <location>
        <begin position="1"/>
        <end position="27"/>
    </location>
</feature>